<dbReference type="Gene3D" id="3.40.220.10">
    <property type="entry name" value="Leucine Aminopeptidase, subunit E, domain 1"/>
    <property type="match status" value="1"/>
</dbReference>
<feature type="transmembrane region" description="Helical" evidence="1">
    <location>
        <begin position="144"/>
        <end position="165"/>
    </location>
</feature>
<comment type="caution">
    <text evidence="2">The sequence shown here is derived from an EMBL/GenBank/DDBJ whole genome shotgun (WGS) entry which is preliminary data.</text>
</comment>
<dbReference type="InterPro" id="IPR050892">
    <property type="entry name" value="ADP-ribose_metab_enzymes"/>
</dbReference>
<dbReference type="PANTHER" id="PTHR12521:SF0">
    <property type="entry name" value="ADP-RIBOSE GLYCOHYDROLASE OARD1"/>
    <property type="match status" value="1"/>
</dbReference>
<reference evidence="2 3" key="1">
    <citation type="journal article" date="2024" name="Insects">
        <title>An Improved Chromosome-Level Genome Assembly of the Firefly Pyrocoelia pectoralis.</title>
        <authorList>
            <person name="Fu X."/>
            <person name="Meyer-Rochow V.B."/>
            <person name="Ballantyne L."/>
            <person name="Zhu X."/>
        </authorList>
    </citation>
    <scope>NUCLEOTIDE SEQUENCE [LARGE SCALE GENOMIC DNA]</scope>
    <source>
        <strain evidence="2">XCY_ONT2</strain>
    </source>
</reference>
<dbReference type="SUPFAM" id="SSF52949">
    <property type="entry name" value="Macro domain-like"/>
    <property type="match status" value="1"/>
</dbReference>
<organism evidence="2 3">
    <name type="scientific">Pyrocoelia pectoralis</name>
    <dbReference type="NCBI Taxonomy" id="417401"/>
    <lineage>
        <taxon>Eukaryota</taxon>
        <taxon>Metazoa</taxon>
        <taxon>Ecdysozoa</taxon>
        <taxon>Arthropoda</taxon>
        <taxon>Hexapoda</taxon>
        <taxon>Insecta</taxon>
        <taxon>Pterygota</taxon>
        <taxon>Neoptera</taxon>
        <taxon>Endopterygota</taxon>
        <taxon>Coleoptera</taxon>
        <taxon>Polyphaga</taxon>
        <taxon>Elateriformia</taxon>
        <taxon>Elateroidea</taxon>
        <taxon>Lampyridae</taxon>
        <taxon>Lampyrinae</taxon>
        <taxon>Pyrocoelia</taxon>
    </lineage>
</organism>
<keyword evidence="1" id="KW-0812">Transmembrane</keyword>
<protein>
    <recommendedName>
        <fullName evidence="4">Macro domain-containing protein</fullName>
    </recommendedName>
</protein>
<name>A0AAN7V555_9COLE</name>
<sequence length="219" mass="25925">MSEGLAYEFEKKFKHKIKLLNENLKLHNLGIIMENNRAIYYLVTKINHWDKPTYSDLFKTLVKLKNHLIMNDQYSISLPRLGCGLDKLNWAIVKEIIEYIFRNTKIHSMLCSYLYYQIVIHIKVCSKYNFTVNRLYFQIKNARGWLLIVCHLSLSSLFIGGRWLILNPMLFQLQSYSKWLVFSEIDEFARLIGQLNCYVANGVCCDPVVRKYLLNARRV</sequence>
<evidence type="ECO:0008006" key="4">
    <source>
        <dbReference type="Google" id="ProtNLM"/>
    </source>
</evidence>
<dbReference type="PANTHER" id="PTHR12521">
    <property type="entry name" value="PROTEIN C6ORF130"/>
    <property type="match status" value="1"/>
</dbReference>
<keyword evidence="1" id="KW-0472">Membrane</keyword>
<accession>A0AAN7V555</accession>
<gene>
    <name evidence="2" type="ORF">RI129_011698</name>
</gene>
<dbReference type="InterPro" id="IPR043472">
    <property type="entry name" value="Macro_dom-like"/>
</dbReference>
<dbReference type="EMBL" id="JAVRBK010000009">
    <property type="protein sequence ID" value="KAK5639206.1"/>
    <property type="molecule type" value="Genomic_DNA"/>
</dbReference>
<evidence type="ECO:0000313" key="2">
    <source>
        <dbReference type="EMBL" id="KAK5639206.1"/>
    </source>
</evidence>
<keyword evidence="3" id="KW-1185">Reference proteome</keyword>
<dbReference type="AlphaFoldDB" id="A0AAN7V555"/>
<dbReference type="GO" id="GO:0140291">
    <property type="term" value="P:peptidyl-glutamate ADP-deribosylation"/>
    <property type="evidence" value="ECO:0007669"/>
    <property type="project" value="TreeGrafter"/>
</dbReference>
<dbReference type="Proteomes" id="UP001329430">
    <property type="component" value="Chromosome 9"/>
</dbReference>
<evidence type="ECO:0000256" key="1">
    <source>
        <dbReference type="SAM" id="Phobius"/>
    </source>
</evidence>
<keyword evidence="1" id="KW-1133">Transmembrane helix</keyword>
<proteinExistence type="predicted"/>
<evidence type="ECO:0000313" key="3">
    <source>
        <dbReference type="Proteomes" id="UP001329430"/>
    </source>
</evidence>